<dbReference type="SUPFAM" id="SSF48371">
    <property type="entry name" value="ARM repeat"/>
    <property type="match status" value="1"/>
</dbReference>
<dbReference type="InterPro" id="IPR016024">
    <property type="entry name" value="ARM-type_fold"/>
</dbReference>
<evidence type="ECO:0000256" key="1">
    <source>
        <dbReference type="SAM" id="MobiDB-lite"/>
    </source>
</evidence>
<evidence type="ECO:0000313" key="3">
    <source>
        <dbReference type="Proteomes" id="UP000241890"/>
    </source>
</evidence>
<reference evidence="2 3" key="1">
    <citation type="submission" date="2017-12" db="EMBL/GenBank/DDBJ databases">
        <title>Sequencing, de novo assembly and annotation of complete genome of a new Thraustochytrid species, strain FCC1311.</title>
        <authorList>
            <person name="Sedici K."/>
            <person name="Godart F."/>
            <person name="Aiese Cigliano R."/>
            <person name="Sanseverino W."/>
            <person name="Barakat M."/>
            <person name="Ortet P."/>
            <person name="Marechal E."/>
            <person name="Cagnac O."/>
            <person name="Amato A."/>
        </authorList>
    </citation>
    <scope>NUCLEOTIDE SEQUENCE [LARGE SCALE GENOMIC DNA]</scope>
</reference>
<accession>A0A2R5GFD6</accession>
<feature type="compositionally biased region" description="Acidic residues" evidence="1">
    <location>
        <begin position="486"/>
        <end position="497"/>
    </location>
</feature>
<dbReference type="Proteomes" id="UP000241890">
    <property type="component" value="Unassembled WGS sequence"/>
</dbReference>
<feature type="region of interest" description="Disordered" evidence="1">
    <location>
        <begin position="456"/>
        <end position="497"/>
    </location>
</feature>
<gene>
    <name evidence="2" type="ORF">FCC1311_058182</name>
</gene>
<dbReference type="EMBL" id="BEYU01000060">
    <property type="protein sequence ID" value="GBG29597.1"/>
    <property type="molecule type" value="Genomic_DNA"/>
</dbReference>
<feature type="compositionally biased region" description="Low complexity" evidence="1">
    <location>
        <begin position="471"/>
        <end position="485"/>
    </location>
</feature>
<comment type="caution">
    <text evidence="2">The sequence shown here is derived from an EMBL/GenBank/DDBJ whole genome shotgun (WGS) entry which is preliminary data.</text>
</comment>
<name>A0A2R5GFD6_9STRA</name>
<sequence>MAQQTARRMSASSYAALEASLAAAQDALEQVGVHVDLMGPGMGITVPIAVDLLYRALLDGFETDETHEPIGKESLASFVKRFIYLLMKESQWPESIKDAIGEGIGCDVAHRFVENNRLPGLLFDNVEEDVPMMLIALVMLERSLLVEKQPFFLRTFAYFKANLVRDTIRESEEECRSLLLATANAMLDNVDRQIAHAELEVYTHNGVRTLGDFNVAITILTLTSCFNLASEIAVACICKELHLNFLTNTDYIKEDDHATSALMRRIHVDASLTQPLRVNVDAAIEAVNTLRRILRINTAVVEIADGALPTFHALLLHPSVEVRIRAYEVLTDAATREKSMRNFLAFVLKSNDSAPVLFGLHPRVKGTFGALILAMRTVQVAIERNEFSAPPFMRSRFVHDLILERLHEQPQSVNDAISTSCAEVVSFIRDASSEARFPTQERKAALAFQNLCVPPYLGGPGQQDDDDDTDTAFVTAQDADSSLQTESEDSDSDDDSE</sequence>
<dbReference type="InParanoid" id="A0A2R5GFD6"/>
<dbReference type="AlphaFoldDB" id="A0A2R5GFD6"/>
<keyword evidence="3" id="KW-1185">Reference proteome</keyword>
<organism evidence="2 3">
    <name type="scientific">Hondaea fermentalgiana</name>
    <dbReference type="NCBI Taxonomy" id="2315210"/>
    <lineage>
        <taxon>Eukaryota</taxon>
        <taxon>Sar</taxon>
        <taxon>Stramenopiles</taxon>
        <taxon>Bigyra</taxon>
        <taxon>Labyrinthulomycetes</taxon>
        <taxon>Thraustochytrida</taxon>
        <taxon>Thraustochytriidae</taxon>
        <taxon>Hondaea</taxon>
    </lineage>
</organism>
<evidence type="ECO:0000313" key="2">
    <source>
        <dbReference type="EMBL" id="GBG29597.1"/>
    </source>
</evidence>
<protein>
    <submittedName>
        <fullName evidence="2">Uncharacterized protein</fullName>
    </submittedName>
</protein>
<proteinExistence type="predicted"/>